<feature type="region of interest" description="Disordered" evidence="1">
    <location>
        <begin position="717"/>
        <end position="741"/>
    </location>
</feature>
<keyword evidence="2" id="KW-0812">Transmembrane</keyword>
<evidence type="ECO:0000313" key="4">
    <source>
        <dbReference type="Proteomes" id="UP001271007"/>
    </source>
</evidence>
<feature type="transmembrane region" description="Helical" evidence="2">
    <location>
        <begin position="151"/>
        <end position="172"/>
    </location>
</feature>
<dbReference type="EMBL" id="JAWDJX010000005">
    <property type="protein sequence ID" value="KAK3056511.1"/>
    <property type="molecule type" value="Genomic_DNA"/>
</dbReference>
<keyword evidence="4" id="KW-1185">Reference proteome</keyword>
<evidence type="ECO:0000256" key="2">
    <source>
        <dbReference type="SAM" id="Phobius"/>
    </source>
</evidence>
<evidence type="ECO:0000313" key="3">
    <source>
        <dbReference type="EMBL" id="KAK3056511.1"/>
    </source>
</evidence>
<dbReference type="Proteomes" id="UP001271007">
    <property type="component" value="Unassembled WGS sequence"/>
</dbReference>
<gene>
    <name evidence="3" type="ORF">LTR09_002304</name>
</gene>
<organism evidence="3 4">
    <name type="scientific">Extremus antarcticus</name>
    <dbReference type="NCBI Taxonomy" id="702011"/>
    <lineage>
        <taxon>Eukaryota</taxon>
        <taxon>Fungi</taxon>
        <taxon>Dikarya</taxon>
        <taxon>Ascomycota</taxon>
        <taxon>Pezizomycotina</taxon>
        <taxon>Dothideomycetes</taxon>
        <taxon>Dothideomycetidae</taxon>
        <taxon>Mycosphaerellales</taxon>
        <taxon>Extremaceae</taxon>
        <taxon>Extremus</taxon>
    </lineage>
</organism>
<feature type="transmembrane region" description="Helical" evidence="2">
    <location>
        <begin position="212"/>
        <end position="234"/>
    </location>
</feature>
<feature type="transmembrane region" description="Helical" evidence="2">
    <location>
        <begin position="117"/>
        <end position="139"/>
    </location>
</feature>
<protein>
    <submittedName>
        <fullName evidence="3">Uncharacterized protein</fullName>
    </submittedName>
</protein>
<evidence type="ECO:0000256" key="1">
    <source>
        <dbReference type="SAM" id="MobiDB-lite"/>
    </source>
</evidence>
<name>A0AAJ0GFF6_9PEZI</name>
<proteinExistence type="predicted"/>
<accession>A0AAJ0GFF6</accession>
<sequence length="741" mass="81133">MESEIKRLCQIIVKVVNERDFEFMSSEARELIDEHVSPDWYAQFDNIAWTVNFAEQIEAWRQLRSEFPSLVLELVGFDCDMHKDHTNATVIMQTAMTGRKGVKLQGICQSRWRTLPAAMAAAPCLVIVLLMAQIQHVYGIGFTQFVANERAAVQIIVQILSHGFGLMQTYSLRTYYTFGRRVQAFRRPVSMEELGLWAAISSGCVDYAHSSVWTLLSTIILVASVIPGALWAGALTPVITPQSLSYGGTVEVPTFSTSSSDFWDSEFQVKGFSLWNRVGNCQGAGLMTTCPVPTLHGSLLSTLSSATTANNTFRSHAKIDSTEWSYLGRSYGVGSSLGLSRPSYAGGIVDAISYTEYGYVSRSECIFNRSSAYTLTYLGQYTDTPNWFTVESANGFLPNSFDDGIGEGGGEQYNVVSNLGFNYSHLAWSARAIGSRNFLSIATGLSSNYSRFNQAQCQIFFTPSAFNISANMTSNQITVAPRDSVSITSGLLPNLTVTTNVMNSINLVSRLASSSYSSTLGDALMGNLANFLAPGAELSTSPVKDEVILQSLENSLDAALDAILGAYGASQIALARDTAQVPLRTFGPATNTGDRAYIYTVLGFSSLVLLLHLVELIRTRAWSGLLVFNIFDVRCIAVALSVGGTGIAEALQSHAELEDRNHHTSRGQWTWRGNANDEDLAALRIRFLSPGVVHNIPALTVADEDDHVQLQPSMRMRNHEMRRNGSSQESSRVELILQHPK</sequence>
<keyword evidence="2" id="KW-1133">Transmembrane helix</keyword>
<comment type="caution">
    <text evidence="3">The sequence shown here is derived from an EMBL/GenBank/DDBJ whole genome shotgun (WGS) entry which is preliminary data.</text>
</comment>
<keyword evidence="2" id="KW-0472">Membrane</keyword>
<reference evidence="3" key="1">
    <citation type="submission" date="2023-04" db="EMBL/GenBank/DDBJ databases">
        <title>Black Yeasts Isolated from many extreme environments.</title>
        <authorList>
            <person name="Coleine C."/>
            <person name="Stajich J.E."/>
            <person name="Selbmann L."/>
        </authorList>
    </citation>
    <scope>NUCLEOTIDE SEQUENCE</scope>
    <source>
        <strain evidence="3">CCFEE 5312</strain>
    </source>
</reference>
<dbReference type="AlphaFoldDB" id="A0AAJ0GFF6"/>